<dbReference type="RefSeq" id="WP_209860357.1">
    <property type="nucleotide sequence ID" value="NZ_JAGGLD010000001.1"/>
</dbReference>
<keyword evidence="2" id="KW-0378">Hydrolase</keyword>
<feature type="domain" description="CobW C-terminal" evidence="8">
    <location>
        <begin position="272"/>
        <end position="343"/>
    </location>
</feature>
<keyword evidence="10" id="KW-1185">Reference proteome</keyword>
<organism evidence="9 10">
    <name type="scientific">Paenibacillus shirakamiensis</name>
    <dbReference type="NCBI Taxonomy" id="1265935"/>
    <lineage>
        <taxon>Bacteria</taxon>
        <taxon>Bacillati</taxon>
        <taxon>Bacillota</taxon>
        <taxon>Bacilli</taxon>
        <taxon>Bacillales</taxon>
        <taxon>Paenibacillaceae</taxon>
        <taxon>Paenibacillus</taxon>
    </lineage>
</organism>
<dbReference type="SUPFAM" id="SSF90002">
    <property type="entry name" value="Hypothetical protein YjiA, C-terminal domain"/>
    <property type="match status" value="1"/>
</dbReference>
<keyword evidence="3" id="KW-0143">Chaperone</keyword>
<comment type="similarity">
    <text evidence="4">Belongs to the SIMIBI class G3E GTPase family. ZNG1 subfamily.</text>
</comment>
<dbReference type="Pfam" id="PF07683">
    <property type="entry name" value="CobW_C"/>
    <property type="match status" value="1"/>
</dbReference>
<evidence type="ECO:0000259" key="8">
    <source>
        <dbReference type="Pfam" id="PF07683"/>
    </source>
</evidence>
<dbReference type="Gene3D" id="3.30.1220.10">
    <property type="entry name" value="CobW-like, C-terminal domain"/>
    <property type="match status" value="1"/>
</dbReference>
<keyword evidence="6" id="KW-0812">Transmembrane</keyword>
<dbReference type="InterPro" id="IPR011629">
    <property type="entry name" value="CobW-like_C"/>
</dbReference>
<dbReference type="EMBL" id="JAGGLD010000001">
    <property type="protein sequence ID" value="MBP2000376.1"/>
    <property type="molecule type" value="Genomic_DNA"/>
</dbReference>
<evidence type="ECO:0000313" key="9">
    <source>
        <dbReference type="EMBL" id="MBP2000376.1"/>
    </source>
</evidence>
<feature type="domain" description="CobW/HypB/UreG nucleotide-binding" evidence="7">
    <location>
        <begin position="13"/>
        <end position="196"/>
    </location>
</feature>
<comment type="catalytic activity">
    <reaction evidence="5">
        <text>GTP + H2O = GDP + phosphate + H(+)</text>
        <dbReference type="Rhea" id="RHEA:19669"/>
        <dbReference type="ChEBI" id="CHEBI:15377"/>
        <dbReference type="ChEBI" id="CHEBI:15378"/>
        <dbReference type="ChEBI" id="CHEBI:37565"/>
        <dbReference type="ChEBI" id="CHEBI:43474"/>
        <dbReference type="ChEBI" id="CHEBI:58189"/>
    </reaction>
    <physiologicalReaction direction="left-to-right" evidence="5">
        <dbReference type="Rhea" id="RHEA:19670"/>
    </physiologicalReaction>
</comment>
<dbReference type="InterPro" id="IPR051316">
    <property type="entry name" value="Zinc-reg_GTPase_activator"/>
</dbReference>
<protein>
    <submittedName>
        <fullName evidence="9">G3E family GTPase</fullName>
    </submittedName>
</protein>
<name>A0ABS4JF84_9BACL</name>
<dbReference type="Proteomes" id="UP001519288">
    <property type="component" value="Unassembled WGS sequence"/>
</dbReference>
<dbReference type="Gene3D" id="3.40.50.300">
    <property type="entry name" value="P-loop containing nucleotide triphosphate hydrolases"/>
    <property type="match status" value="1"/>
</dbReference>
<dbReference type="InterPro" id="IPR027417">
    <property type="entry name" value="P-loop_NTPase"/>
</dbReference>
<comment type="caution">
    <text evidence="9">The sequence shown here is derived from an EMBL/GenBank/DDBJ whole genome shotgun (WGS) entry which is preliminary data.</text>
</comment>
<proteinExistence type="inferred from homology"/>
<dbReference type="PANTHER" id="PTHR13748:SF62">
    <property type="entry name" value="COBW DOMAIN-CONTAINING PROTEIN"/>
    <property type="match status" value="1"/>
</dbReference>
<evidence type="ECO:0000256" key="4">
    <source>
        <dbReference type="ARBA" id="ARBA00034320"/>
    </source>
</evidence>
<sequence length="349" mass="39510">MRPHCSFITNPIPVILITGFLGSGKTTLLLRLLKKAIQQTLQPAVFMNEMGRIDVDGAILLEEFPSLKLKKWVDGCMCCSQRHKVERGILDLLEQKPDLLILELSGVADPAQIHKLLAMPSLKYRVELNHVLTVIDAEHFLDYNSSFASDRELIHTLHQQVRTATHLIVNKTDVTELSMLPQMYRALSRINPSAQISACVACDINLDSFLHSSAFPVCYPEQIHEPAVPYTDGQPNTNLRILTHPDPKVIVYPHASSLFSYLELMSITVKLSPHPLNPTRLEQTLIHMGSSLIRVKGYVKSSDGYLYLFQGSGERFVWRPTLLSTHPYLVFIGLELDREYIEHEIFHPV</sequence>
<evidence type="ECO:0000256" key="5">
    <source>
        <dbReference type="ARBA" id="ARBA00049117"/>
    </source>
</evidence>
<dbReference type="PANTHER" id="PTHR13748">
    <property type="entry name" value="COBW-RELATED"/>
    <property type="match status" value="1"/>
</dbReference>
<evidence type="ECO:0000256" key="2">
    <source>
        <dbReference type="ARBA" id="ARBA00022801"/>
    </source>
</evidence>
<evidence type="ECO:0000256" key="6">
    <source>
        <dbReference type="SAM" id="Phobius"/>
    </source>
</evidence>
<accession>A0ABS4JF84</accession>
<evidence type="ECO:0000256" key="1">
    <source>
        <dbReference type="ARBA" id="ARBA00022741"/>
    </source>
</evidence>
<evidence type="ECO:0000313" key="10">
    <source>
        <dbReference type="Proteomes" id="UP001519288"/>
    </source>
</evidence>
<gene>
    <name evidence="9" type="ORF">J2Z69_001395</name>
</gene>
<keyword evidence="6" id="KW-0472">Membrane</keyword>
<feature type="transmembrane region" description="Helical" evidence="6">
    <location>
        <begin position="12"/>
        <end position="33"/>
    </location>
</feature>
<dbReference type="SUPFAM" id="SSF52540">
    <property type="entry name" value="P-loop containing nucleoside triphosphate hydrolases"/>
    <property type="match status" value="1"/>
</dbReference>
<dbReference type="InterPro" id="IPR036627">
    <property type="entry name" value="CobW-likC_sf"/>
</dbReference>
<evidence type="ECO:0000259" key="7">
    <source>
        <dbReference type="Pfam" id="PF02492"/>
    </source>
</evidence>
<dbReference type="InterPro" id="IPR003495">
    <property type="entry name" value="CobW/HypB/UreG_nucleotide-bd"/>
</dbReference>
<reference evidence="9 10" key="1">
    <citation type="submission" date="2021-03" db="EMBL/GenBank/DDBJ databases">
        <title>Genomic Encyclopedia of Type Strains, Phase IV (KMG-IV): sequencing the most valuable type-strain genomes for metagenomic binning, comparative biology and taxonomic classification.</title>
        <authorList>
            <person name="Goeker M."/>
        </authorList>
    </citation>
    <scope>NUCLEOTIDE SEQUENCE [LARGE SCALE GENOMIC DNA]</scope>
    <source>
        <strain evidence="9 10">DSM 26806</strain>
    </source>
</reference>
<keyword evidence="1" id="KW-0547">Nucleotide-binding</keyword>
<evidence type="ECO:0000256" key="3">
    <source>
        <dbReference type="ARBA" id="ARBA00023186"/>
    </source>
</evidence>
<keyword evidence="6" id="KW-1133">Transmembrane helix</keyword>
<dbReference type="Pfam" id="PF02492">
    <property type="entry name" value="cobW"/>
    <property type="match status" value="1"/>
</dbReference>